<feature type="non-terminal residue" evidence="1">
    <location>
        <position position="51"/>
    </location>
</feature>
<reference evidence="1 2" key="1">
    <citation type="journal article" date="2020" name="Int. J. Syst. Evol. Microbiol.">
        <title>Tenacibaculum piscium sp. nov., isolated from skin ulcers of sea-farmed fish, and description of Tenacibaculum finnmarkense sp. nov. with subdivision into genomovars finnmarkense and ulcerans.</title>
        <authorList>
            <person name="Olsen A.B."/>
            <person name="Spilsberg B."/>
            <person name="Nilsen H.K."/>
            <person name="Lagesen K."/>
            <person name="Gulla S."/>
            <person name="Avendano-Herrera R."/>
            <person name="Irgang R."/>
            <person name="Duchaud E."/>
            <person name="Colquhoun D.J."/>
        </authorList>
    </citation>
    <scope>NUCLEOTIDE SEQUENCE [LARGE SCALE GENOMIC DNA]</scope>
    <source>
        <strain evidence="1 2">TNO037</strain>
    </source>
</reference>
<organism evidence="1 2">
    <name type="scientific">Tenacibaculum finnmarkense genomovar finnmarkense</name>
    <dbReference type="NCBI Taxonomy" id="1458503"/>
    <lineage>
        <taxon>Bacteria</taxon>
        <taxon>Pseudomonadati</taxon>
        <taxon>Bacteroidota</taxon>
        <taxon>Flavobacteriia</taxon>
        <taxon>Flavobacteriales</taxon>
        <taxon>Flavobacteriaceae</taxon>
        <taxon>Tenacibaculum</taxon>
        <taxon>Tenacibaculum finnmarkense</taxon>
    </lineage>
</organism>
<dbReference type="InterPro" id="IPR041408">
    <property type="entry name" value="Hcp_Tssd"/>
</dbReference>
<comment type="caution">
    <text evidence="1">The sequence shown here is derived from an EMBL/GenBank/DDBJ whole genome shotgun (WGS) entry which is preliminary data.</text>
</comment>
<gene>
    <name evidence="1" type="ORF">F7645_11970</name>
</gene>
<accession>A0AAP1RGY8</accession>
<name>A0AAP1RGY8_9FLAO</name>
<dbReference type="GO" id="GO:0033104">
    <property type="term" value="C:type VI protein secretion system complex"/>
    <property type="evidence" value="ECO:0007669"/>
    <property type="project" value="InterPro"/>
</dbReference>
<dbReference type="RefSeq" id="WP_368666918.1">
    <property type="nucleotide sequence ID" value="NZ_WXXT01000024.1"/>
</dbReference>
<evidence type="ECO:0000313" key="2">
    <source>
        <dbReference type="Proteomes" id="UP000806077"/>
    </source>
</evidence>
<dbReference type="Pfam" id="PF17642">
    <property type="entry name" value="TssD"/>
    <property type="match status" value="1"/>
</dbReference>
<dbReference type="EMBL" id="WXXV01000024">
    <property type="protein sequence ID" value="MBE7696136.1"/>
    <property type="molecule type" value="Genomic_DNA"/>
</dbReference>
<proteinExistence type="predicted"/>
<keyword evidence="2" id="KW-1185">Reference proteome</keyword>
<sequence>MGSFRASLELGGKEFDVLQTEYVFSRDTDKKGKIASNVYGGRINITIESTA</sequence>
<protein>
    <submittedName>
        <fullName evidence="1">Type VI secretion system needle protein Hcp</fullName>
    </submittedName>
</protein>
<dbReference type="Proteomes" id="UP000806077">
    <property type="component" value="Unassembled WGS sequence"/>
</dbReference>
<dbReference type="AlphaFoldDB" id="A0AAP1RGY8"/>
<evidence type="ECO:0000313" key="1">
    <source>
        <dbReference type="EMBL" id="MBE7696136.1"/>
    </source>
</evidence>